<dbReference type="STRING" id="1123010.SAMN02745724_00390"/>
<evidence type="ECO:0000259" key="10">
    <source>
        <dbReference type="PROSITE" id="PS51371"/>
    </source>
</evidence>
<accession>A0A1I1EQ79</accession>
<organism evidence="12 13">
    <name type="scientific">Pseudoalteromonas denitrificans DSM 6059</name>
    <dbReference type="NCBI Taxonomy" id="1123010"/>
    <lineage>
        <taxon>Bacteria</taxon>
        <taxon>Pseudomonadati</taxon>
        <taxon>Pseudomonadota</taxon>
        <taxon>Gammaproteobacteria</taxon>
        <taxon>Alteromonadales</taxon>
        <taxon>Pseudoalteromonadaceae</taxon>
        <taxon>Pseudoalteromonas</taxon>
    </lineage>
</organism>
<dbReference type="PANTHER" id="PTHR22777">
    <property type="entry name" value="HEMOLYSIN-RELATED"/>
    <property type="match status" value="1"/>
</dbReference>
<reference evidence="12 13" key="1">
    <citation type="submission" date="2016-10" db="EMBL/GenBank/DDBJ databases">
        <authorList>
            <person name="de Groot N.N."/>
        </authorList>
    </citation>
    <scope>NUCLEOTIDE SEQUENCE [LARGE SCALE GENOMIC DNA]</scope>
    <source>
        <strain evidence="12 13">DSM 6059</strain>
    </source>
</reference>
<feature type="transmembrane region" description="Helical" evidence="9">
    <location>
        <begin position="6"/>
        <end position="36"/>
    </location>
</feature>
<keyword evidence="4 8" id="KW-1133">Transmembrane helix</keyword>
<feature type="domain" description="CBS" evidence="10">
    <location>
        <begin position="197"/>
        <end position="257"/>
    </location>
</feature>
<keyword evidence="3" id="KW-0677">Repeat</keyword>
<evidence type="ECO:0000256" key="7">
    <source>
        <dbReference type="PROSITE-ProRule" id="PRU00703"/>
    </source>
</evidence>
<protein>
    <submittedName>
        <fullName evidence="12">Hemolysin, contains CBS domains</fullName>
    </submittedName>
</protein>
<feature type="domain" description="CBS" evidence="10">
    <location>
        <begin position="262"/>
        <end position="320"/>
    </location>
</feature>
<keyword evidence="6 8" id="KW-0472">Membrane</keyword>
<feature type="domain" description="CNNM transmembrane" evidence="11">
    <location>
        <begin position="1"/>
        <end position="178"/>
    </location>
</feature>
<dbReference type="EMBL" id="FOLO01000002">
    <property type="protein sequence ID" value="SFB89295.1"/>
    <property type="molecule type" value="Genomic_DNA"/>
</dbReference>
<keyword evidence="5 7" id="KW-0129">CBS domain</keyword>
<evidence type="ECO:0000256" key="1">
    <source>
        <dbReference type="ARBA" id="ARBA00004141"/>
    </source>
</evidence>
<name>A0A1I1EQ79_9GAMM</name>
<sequence length="351" mass="39698">MFLLGLYLFIALFFSFLCSIAEAVLLSVSWVYIALIEKKGQKSGEILRKLKGDINKPLAAILTLNTIAHTVGAAGVGAQATFVLGDASLGIVSVILTLLILIFSEIIPKTIGASYWKILAPATAYCLKYLIWILNPFIKMLEFITRNMVKKEPSGFRRNEFSIMAQLSADEGHIEPQEARILQNLLLLQEIKIRKVMTPRTVIFHESQDLSVGEFFHKHKKNRFTRIPVYDKNQDDIIGFVIRTDLLLAQARGNSDTCLSNYLRTMPTLLDNMFLLHAMKEMLIGKDHISLIVNEYGTVRGILTLEDILETLIGQEIIDEGDKDIDMQKVAKRLWKAKAKKYGINLEEQQK</sequence>
<comment type="subcellular location">
    <subcellularLocation>
        <location evidence="1">Membrane</location>
        <topology evidence="1">Multi-pass membrane protein</topology>
    </subcellularLocation>
</comment>
<dbReference type="Pfam" id="PF01595">
    <property type="entry name" value="CNNM"/>
    <property type="match status" value="1"/>
</dbReference>
<evidence type="ECO:0000256" key="2">
    <source>
        <dbReference type="ARBA" id="ARBA00022692"/>
    </source>
</evidence>
<evidence type="ECO:0000313" key="13">
    <source>
        <dbReference type="Proteomes" id="UP000198862"/>
    </source>
</evidence>
<feature type="transmembrane region" description="Helical" evidence="9">
    <location>
        <begin position="115"/>
        <end position="134"/>
    </location>
</feature>
<dbReference type="GO" id="GO:0005886">
    <property type="term" value="C:plasma membrane"/>
    <property type="evidence" value="ECO:0007669"/>
    <property type="project" value="TreeGrafter"/>
</dbReference>
<dbReference type="AlphaFoldDB" id="A0A1I1EQ79"/>
<dbReference type="Gene3D" id="3.10.580.10">
    <property type="entry name" value="CBS-domain"/>
    <property type="match status" value="1"/>
</dbReference>
<evidence type="ECO:0000256" key="9">
    <source>
        <dbReference type="SAM" id="Phobius"/>
    </source>
</evidence>
<proteinExistence type="predicted"/>
<dbReference type="PROSITE" id="PS51371">
    <property type="entry name" value="CBS"/>
    <property type="match status" value="2"/>
</dbReference>
<dbReference type="RefSeq" id="WP_091979342.1">
    <property type="nucleotide sequence ID" value="NZ_FOLO01000002.1"/>
</dbReference>
<evidence type="ECO:0000256" key="4">
    <source>
        <dbReference type="ARBA" id="ARBA00022989"/>
    </source>
</evidence>
<evidence type="ECO:0000256" key="5">
    <source>
        <dbReference type="ARBA" id="ARBA00023122"/>
    </source>
</evidence>
<keyword evidence="13" id="KW-1185">Reference proteome</keyword>
<dbReference type="InterPro" id="IPR002550">
    <property type="entry name" value="CNNM"/>
</dbReference>
<evidence type="ECO:0000256" key="8">
    <source>
        <dbReference type="PROSITE-ProRule" id="PRU01193"/>
    </source>
</evidence>
<dbReference type="SUPFAM" id="SSF54631">
    <property type="entry name" value="CBS-domain pair"/>
    <property type="match status" value="1"/>
</dbReference>
<evidence type="ECO:0000313" key="12">
    <source>
        <dbReference type="EMBL" id="SFB89295.1"/>
    </source>
</evidence>
<dbReference type="Proteomes" id="UP000198862">
    <property type="component" value="Unassembled WGS sequence"/>
</dbReference>
<dbReference type="InterPro" id="IPR000644">
    <property type="entry name" value="CBS_dom"/>
</dbReference>
<dbReference type="PANTHER" id="PTHR22777:SF4">
    <property type="entry name" value="UPF0053 PROTEIN SLL1254"/>
    <property type="match status" value="1"/>
</dbReference>
<gene>
    <name evidence="12" type="ORF">SAMN02745724_00390</name>
</gene>
<evidence type="ECO:0000256" key="3">
    <source>
        <dbReference type="ARBA" id="ARBA00022737"/>
    </source>
</evidence>
<dbReference type="PROSITE" id="PS51846">
    <property type="entry name" value="CNNM"/>
    <property type="match status" value="1"/>
</dbReference>
<feature type="transmembrane region" description="Helical" evidence="9">
    <location>
        <begin position="82"/>
        <end position="103"/>
    </location>
</feature>
<dbReference type="Pfam" id="PF00571">
    <property type="entry name" value="CBS"/>
    <property type="match status" value="2"/>
</dbReference>
<dbReference type="InterPro" id="IPR044751">
    <property type="entry name" value="Ion_transp-like_CBS"/>
</dbReference>
<feature type="transmembrane region" description="Helical" evidence="9">
    <location>
        <begin position="57"/>
        <end position="76"/>
    </location>
</feature>
<evidence type="ECO:0000259" key="11">
    <source>
        <dbReference type="PROSITE" id="PS51846"/>
    </source>
</evidence>
<dbReference type="CDD" id="cd04590">
    <property type="entry name" value="CBS_pair_CorC_HlyC_assoc"/>
    <property type="match status" value="1"/>
</dbReference>
<evidence type="ECO:0000256" key="6">
    <source>
        <dbReference type="ARBA" id="ARBA00023136"/>
    </source>
</evidence>
<dbReference type="InterPro" id="IPR046342">
    <property type="entry name" value="CBS_dom_sf"/>
</dbReference>
<dbReference type="OrthoDB" id="9798188at2"/>
<keyword evidence="2 8" id="KW-0812">Transmembrane</keyword>